<dbReference type="STRING" id="1280847.SAMN04488036_103134"/>
<accession>A0A1I4DEB1</accession>
<dbReference type="Pfam" id="PF05163">
    <property type="entry name" value="DinB"/>
    <property type="match status" value="1"/>
</dbReference>
<proteinExistence type="inferred from homology"/>
<sequence>MITAAYCHLFARYNRWQNSSLVAAASQLTQAERWRDRGAFFGSIAGTLNHLYWADALILARIEGNERPHDTIVHNLSEPAQWADFVALRAARDRDIERWAEGLNENDLAGVVRWYPPDGSPRLEMSKSLCAAQFFNHQTHHRGQVHAMLTLAGVTPEVTDLSAMPQR</sequence>
<dbReference type="OrthoDB" id="9807509at2"/>
<dbReference type="EMBL" id="FOSZ01000003">
    <property type="protein sequence ID" value="SFK92164.1"/>
    <property type="molecule type" value="Genomic_DNA"/>
</dbReference>
<evidence type="ECO:0000313" key="5">
    <source>
        <dbReference type="Proteomes" id="UP000198851"/>
    </source>
</evidence>
<keyword evidence="5" id="KW-1185">Reference proteome</keyword>
<organism evidence="4 5">
    <name type="scientific">Shimia haliotis</name>
    <dbReference type="NCBI Taxonomy" id="1280847"/>
    <lineage>
        <taxon>Bacteria</taxon>
        <taxon>Pseudomonadati</taxon>
        <taxon>Pseudomonadota</taxon>
        <taxon>Alphaproteobacteria</taxon>
        <taxon>Rhodobacterales</taxon>
        <taxon>Roseobacteraceae</taxon>
    </lineage>
</organism>
<dbReference type="Proteomes" id="UP000198851">
    <property type="component" value="Unassembled WGS sequence"/>
</dbReference>
<name>A0A1I4DEB1_9RHOB</name>
<dbReference type="PANTHER" id="PTHR37302:SF1">
    <property type="entry name" value="PROTEIN DINB"/>
    <property type="match status" value="1"/>
</dbReference>
<dbReference type="SUPFAM" id="SSF109854">
    <property type="entry name" value="DinB/YfiT-like putative metalloenzymes"/>
    <property type="match status" value="1"/>
</dbReference>
<evidence type="ECO:0000256" key="2">
    <source>
        <dbReference type="ARBA" id="ARBA00022723"/>
    </source>
</evidence>
<reference evidence="5" key="1">
    <citation type="submission" date="2016-10" db="EMBL/GenBank/DDBJ databases">
        <authorList>
            <person name="Varghese N."/>
            <person name="Submissions S."/>
        </authorList>
    </citation>
    <scope>NUCLEOTIDE SEQUENCE [LARGE SCALE GENOMIC DNA]</scope>
    <source>
        <strain evidence="5">DSM 28453</strain>
    </source>
</reference>
<dbReference type="AlphaFoldDB" id="A0A1I4DEB1"/>
<keyword evidence="2 3" id="KW-0479">Metal-binding</keyword>
<comment type="similarity">
    <text evidence="1">Belongs to the DinB family.</text>
</comment>
<feature type="binding site" evidence="3">
    <location>
        <position position="50"/>
    </location>
    <ligand>
        <name>a divalent metal cation</name>
        <dbReference type="ChEBI" id="CHEBI:60240"/>
    </ligand>
</feature>
<evidence type="ECO:0000256" key="3">
    <source>
        <dbReference type="PIRSR" id="PIRSR607837-1"/>
    </source>
</evidence>
<feature type="binding site" evidence="3">
    <location>
        <position position="141"/>
    </location>
    <ligand>
        <name>a divalent metal cation</name>
        <dbReference type="ChEBI" id="CHEBI:60240"/>
    </ligand>
</feature>
<dbReference type="RefSeq" id="WP_093323066.1">
    <property type="nucleotide sequence ID" value="NZ_FOSZ01000003.1"/>
</dbReference>
<protein>
    <submittedName>
        <fullName evidence="4">Uncharacterized damage-inducible protein DinB (Forms a four-helix bundle)</fullName>
    </submittedName>
</protein>
<dbReference type="InterPro" id="IPR034660">
    <property type="entry name" value="DinB/YfiT-like"/>
</dbReference>
<feature type="binding site" evidence="3">
    <location>
        <position position="137"/>
    </location>
    <ligand>
        <name>a divalent metal cation</name>
        <dbReference type="ChEBI" id="CHEBI:60240"/>
    </ligand>
</feature>
<gene>
    <name evidence="4" type="ORF">SAMN04488036_103134</name>
</gene>
<dbReference type="Gene3D" id="1.20.120.450">
    <property type="entry name" value="dinb family like domain"/>
    <property type="match status" value="1"/>
</dbReference>
<dbReference type="PANTHER" id="PTHR37302">
    <property type="entry name" value="SLR1116 PROTEIN"/>
    <property type="match status" value="1"/>
</dbReference>
<evidence type="ECO:0000256" key="1">
    <source>
        <dbReference type="ARBA" id="ARBA00008635"/>
    </source>
</evidence>
<dbReference type="InterPro" id="IPR007837">
    <property type="entry name" value="DinB"/>
</dbReference>
<evidence type="ECO:0000313" key="4">
    <source>
        <dbReference type="EMBL" id="SFK92164.1"/>
    </source>
</evidence>
<dbReference type="GO" id="GO:0046872">
    <property type="term" value="F:metal ion binding"/>
    <property type="evidence" value="ECO:0007669"/>
    <property type="project" value="UniProtKB-KW"/>
</dbReference>